<proteinExistence type="predicted"/>
<dbReference type="EMBL" id="JAASRM010000001">
    <property type="protein sequence ID" value="NIK90318.1"/>
    <property type="molecule type" value="Genomic_DNA"/>
</dbReference>
<keyword evidence="2" id="KW-1185">Reference proteome</keyword>
<dbReference type="RefSeq" id="WP_167084763.1">
    <property type="nucleotide sequence ID" value="NZ_BAAADC010000001.1"/>
</dbReference>
<organism evidence="1 2">
    <name type="scientific">Rhizomicrobium palustre</name>
    <dbReference type="NCBI Taxonomy" id="189966"/>
    <lineage>
        <taxon>Bacteria</taxon>
        <taxon>Pseudomonadati</taxon>
        <taxon>Pseudomonadota</taxon>
        <taxon>Alphaproteobacteria</taxon>
        <taxon>Micropepsales</taxon>
        <taxon>Micropepsaceae</taxon>
        <taxon>Rhizomicrobium</taxon>
    </lineage>
</organism>
<comment type="caution">
    <text evidence="1">The sequence shown here is derived from an EMBL/GenBank/DDBJ whole genome shotgun (WGS) entry which is preliminary data.</text>
</comment>
<dbReference type="AlphaFoldDB" id="A0A846N2Z0"/>
<gene>
    <name evidence="1" type="ORF">FHS83_003636</name>
</gene>
<evidence type="ECO:0000313" key="1">
    <source>
        <dbReference type="EMBL" id="NIK90318.1"/>
    </source>
</evidence>
<evidence type="ECO:0000313" key="2">
    <source>
        <dbReference type="Proteomes" id="UP000570514"/>
    </source>
</evidence>
<reference evidence="1 2" key="1">
    <citation type="submission" date="2020-03" db="EMBL/GenBank/DDBJ databases">
        <title>Genomic Encyclopedia of Type Strains, Phase IV (KMG-IV): sequencing the most valuable type-strain genomes for metagenomic binning, comparative biology and taxonomic classification.</title>
        <authorList>
            <person name="Goeker M."/>
        </authorList>
    </citation>
    <scope>NUCLEOTIDE SEQUENCE [LARGE SCALE GENOMIC DNA]</scope>
    <source>
        <strain evidence="1 2">DSM 19867</strain>
    </source>
</reference>
<accession>A0A846N2Z0</accession>
<protein>
    <submittedName>
        <fullName evidence="1">Uncharacterized protein</fullName>
    </submittedName>
</protein>
<dbReference type="Proteomes" id="UP000570514">
    <property type="component" value="Unassembled WGS sequence"/>
</dbReference>
<name>A0A846N2Z0_9PROT</name>
<sequence length="60" mass="6923">MQHSAEEYETRAAECERLAYATDDLVLREEILSLGRVYRGYADHLRGRIDRSIWPIAANA</sequence>